<dbReference type="RefSeq" id="WP_113031327.1">
    <property type="nucleotide sequence ID" value="NZ_QMFB01000006.1"/>
</dbReference>
<evidence type="ECO:0000256" key="2">
    <source>
        <dbReference type="ARBA" id="ARBA00022448"/>
    </source>
</evidence>
<accession>A0A329MSW5</accession>
<dbReference type="PANTHER" id="PTHR30193">
    <property type="entry name" value="ABC TRANSPORTER PERMEASE PROTEIN"/>
    <property type="match status" value="1"/>
</dbReference>
<evidence type="ECO:0000313" key="9">
    <source>
        <dbReference type="EMBL" id="RAV21047.1"/>
    </source>
</evidence>
<dbReference type="PANTHER" id="PTHR30193:SF41">
    <property type="entry name" value="DIACETYLCHITOBIOSE UPTAKE SYSTEM PERMEASE PROTEIN NGCF"/>
    <property type="match status" value="1"/>
</dbReference>
<feature type="transmembrane region" description="Helical" evidence="7">
    <location>
        <begin position="75"/>
        <end position="97"/>
    </location>
</feature>
<protein>
    <submittedName>
        <fullName evidence="9">Sugar ABC transporter permease</fullName>
    </submittedName>
</protein>
<name>A0A329MSW5_9BACL</name>
<feature type="domain" description="ABC transmembrane type-1" evidence="8">
    <location>
        <begin position="71"/>
        <end position="287"/>
    </location>
</feature>
<reference evidence="9 10" key="1">
    <citation type="journal article" date="2009" name="Int. J. Syst. Evol. Microbiol.">
        <title>Paenibacillus contaminans sp. nov., isolated from a contaminated laboratory plate.</title>
        <authorList>
            <person name="Chou J.H."/>
            <person name="Lee J.H."/>
            <person name="Lin M.C."/>
            <person name="Chang P.S."/>
            <person name="Arun A.B."/>
            <person name="Young C.C."/>
            <person name="Chen W.M."/>
        </authorList>
    </citation>
    <scope>NUCLEOTIDE SEQUENCE [LARGE SCALE GENOMIC DNA]</scope>
    <source>
        <strain evidence="9 10">CKOBP-6</strain>
    </source>
</reference>
<dbReference type="InterPro" id="IPR035906">
    <property type="entry name" value="MetI-like_sf"/>
</dbReference>
<evidence type="ECO:0000256" key="3">
    <source>
        <dbReference type="ARBA" id="ARBA00022475"/>
    </source>
</evidence>
<gene>
    <name evidence="9" type="ORF">DQG23_13265</name>
</gene>
<dbReference type="PROSITE" id="PS50928">
    <property type="entry name" value="ABC_TM1"/>
    <property type="match status" value="1"/>
</dbReference>
<evidence type="ECO:0000256" key="6">
    <source>
        <dbReference type="ARBA" id="ARBA00023136"/>
    </source>
</evidence>
<dbReference type="GO" id="GO:0005886">
    <property type="term" value="C:plasma membrane"/>
    <property type="evidence" value="ECO:0007669"/>
    <property type="project" value="UniProtKB-SubCell"/>
</dbReference>
<organism evidence="9 10">
    <name type="scientific">Paenibacillus contaminans</name>
    <dbReference type="NCBI Taxonomy" id="450362"/>
    <lineage>
        <taxon>Bacteria</taxon>
        <taxon>Bacillati</taxon>
        <taxon>Bacillota</taxon>
        <taxon>Bacilli</taxon>
        <taxon>Bacillales</taxon>
        <taxon>Paenibacillaceae</taxon>
        <taxon>Paenibacillus</taxon>
    </lineage>
</organism>
<keyword evidence="3" id="KW-1003">Cell membrane</keyword>
<feature type="transmembrane region" description="Helical" evidence="7">
    <location>
        <begin position="266"/>
        <end position="286"/>
    </location>
</feature>
<keyword evidence="2 7" id="KW-0813">Transport</keyword>
<feature type="transmembrane region" description="Helical" evidence="7">
    <location>
        <begin position="217"/>
        <end position="237"/>
    </location>
</feature>
<dbReference type="OrthoDB" id="152280at2"/>
<dbReference type="EMBL" id="QMFB01000006">
    <property type="protein sequence ID" value="RAV21047.1"/>
    <property type="molecule type" value="Genomic_DNA"/>
</dbReference>
<evidence type="ECO:0000256" key="7">
    <source>
        <dbReference type="RuleBase" id="RU363032"/>
    </source>
</evidence>
<evidence type="ECO:0000256" key="1">
    <source>
        <dbReference type="ARBA" id="ARBA00004651"/>
    </source>
</evidence>
<comment type="caution">
    <text evidence="9">The sequence shown here is derived from an EMBL/GenBank/DDBJ whole genome shotgun (WGS) entry which is preliminary data.</text>
</comment>
<dbReference type="InterPro" id="IPR000515">
    <property type="entry name" value="MetI-like"/>
</dbReference>
<evidence type="ECO:0000256" key="5">
    <source>
        <dbReference type="ARBA" id="ARBA00022989"/>
    </source>
</evidence>
<comment type="similarity">
    <text evidence="7">Belongs to the binding-protein-dependent transport system permease family.</text>
</comment>
<dbReference type="Proteomes" id="UP000250369">
    <property type="component" value="Unassembled WGS sequence"/>
</dbReference>
<comment type="subcellular location">
    <subcellularLocation>
        <location evidence="1 7">Cell membrane</location>
        <topology evidence="1 7">Multi-pass membrane protein</topology>
    </subcellularLocation>
</comment>
<evidence type="ECO:0000313" key="10">
    <source>
        <dbReference type="Proteomes" id="UP000250369"/>
    </source>
</evidence>
<feature type="transmembrane region" description="Helical" evidence="7">
    <location>
        <begin position="109"/>
        <end position="129"/>
    </location>
</feature>
<dbReference type="Gene3D" id="1.10.3720.10">
    <property type="entry name" value="MetI-like"/>
    <property type="match status" value="1"/>
</dbReference>
<feature type="transmembrane region" description="Helical" evidence="7">
    <location>
        <begin position="160"/>
        <end position="182"/>
    </location>
</feature>
<dbReference type="InterPro" id="IPR051393">
    <property type="entry name" value="ABC_transporter_permease"/>
</dbReference>
<evidence type="ECO:0000256" key="4">
    <source>
        <dbReference type="ARBA" id="ARBA00022692"/>
    </source>
</evidence>
<sequence length="298" mass="33493">MKHKASRSKAVFRTVCSLPALALFAVFGLYPFGQAIVMAFTDWSGISDSYSFVGLDNFRTMLNDDYIWIGLKNNLFLLIVVPAVTLTLSLFFAAMLTRNKLREGAFYRTVFFFPNVLSVVVISVLWSFIYHPTFGLVNSLLERIGLGHWAHAWLGDNETVMWALAVPMVWGSIGYYMIIYIASMEGIPPDLYEAAVIDGANELQQFTKITLPLIWDIVRITIVLFLLSVFNGSFALVKIMTDGAPDHASELLTTYMYRQGFSNGNYGYAMAIGMFMLVLTITLALISERLTKKESVQF</sequence>
<dbReference type="CDD" id="cd06261">
    <property type="entry name" value="TM_PBP2"/>
    <property type="match status" value="1"/>
</dbReference>
<dbReference type="GO" id="GO:0055085">
    <property type="term" value="P:transmembrane transport"/>
    <property type="evidence" value="ECO:0007669"/>
    <property type="project" value="InterPro"/>
</dbReference>
<dbReference type="SUPFAM" id="SSF161098">
    <property type="entry name" value="MetI-like"/>
    <property type="match status" value="1"/>
</dbReference>
<dbReference type="Pfam" id="PF00528">
    <property type="entry name" value="BPD_transp_1"/>
    <property type="match status" value="1"/>
</dbReference>
<proteinExistence type="inferred from homology"/>
<keyword evidence="10" id="KW-1185">Reference proteome</keyword>
<keyword evidence="6 7" id="KW-0472">Membrane</keyword>
<evidence type="ECO:0000259" key="8">
    <source>
        <dbReference type="PROSITE" id="PS50928"/>
    </source>
</evidence>
<keyword evidence="5 7" id="KW-1133">Transmembrane helix</keyword>
<dbReference type="AlphaFoldDB" id="A0A329MSW5"/>
<keyword evidence="4 7" id="KW-0812">Transmembrane</keyword>